<comment type="similarity">
    <text evidence="1 4">Belongs to the enoyl-CoA hydratase/isomerase family.</text>
</comment>
<evidence type="ECO:0000256" key="1">
    <source>
        <dbReference type="ARBA" id="ARBA00005254"/>
    </source>
</evidence>
<dbReference type="RefSeq" id="WP_344588157.1">
    <property type="nucleotide sequence ID" value="NZ_BAAARW010000006.1"/>
</dbReference>
<evidence type="ECO:0000256" key="3">
    <source>
        <dbReference type="ARBA" id="ARBA00023239"/>
    </source>
</evidence>
<evidence type="ECO:0000256" key="5">
    <source>
        <dbReference type="SAM" id="MobiDB-lite"/>
    </source>
</evidence>
<dbReference type="SUPFAM" id="SSF52096">
    <property type="entry name" value="ClpP/crotonase"/>
    <property type="match status" value="1"/>
</dbReference>
<dbReference type="Proteomes" id="UP001501231">
    <property type="component" value="Unassembled WGS sequence"/>
</dbReference>
<name>A0ABN3IQ25_9ACTN</name>
<evidence type="ECO:0000256" key="4">
    <source>
        <dbReference type="RuleBase" id="RU003707"/>
    </source>
</evidence>
<dbReference type="InterPro" id="IPR018376">
    <property type="entry name" value="Enoyl-CoA_hyd/isom_CS"/>
</dbReference>
<organism evidence="6 7">
    <name type="scientific">Actinomadura vinacea</name>
    <dbReference type="NCBI Taxonomy" id="115336"/>
    <lineage>
        <taxon>Bacteria</taxon>
        <taxon>Bacillati</taxon>
        <taxon>Actinomycetota</taxon>
        <taxon>Actinomycetes</taxon>
        <taxon>Streptosporangiales</taxon>
        <taxon>Thermomonosporaceae</taxon>
        <taxon>Actinomadura</taxon>
    </lineage>
</organism>
<protein>
    <submittedName>
        <fullName evidence="6">Crotonase/enoyl-CoA hydratase family protein</fullName>
    </submittedName>
</protein>
<dbReference type="InterPro" id="IPR014748">
    <property type="entry name" value="Enoyl-CoA_hydra_C"/>
</dbReference>
<comment type="caution">
    <text evidence="6">The sequence shown here is derived from an EMBL/GenBank/DDBJ whole genome shotgun (WGS) entry which is preliminary data.</text>
</comment>
<proteinExistence type="inferred from homology"/>
<dbReference type="CDD" id="cd06558">
    <property type="entry name" value="crotonase-like"/>
    <property type="match status" value="1"/>
</dbReference>
<dbReference type="InterPro" id="IPR029045">
    <property type="entry name" value="ClpP/crotonase-like_dom_sf"/>
</dbReference>
<dbReference type="Gene3D" id="1.10.12.10">
    <property type="entry name" value="Lyase 2-enoyl-coa Hydratase, Chain A, domain 2"/>
    <property type="match status" value="1"/>
</dbReference>
<evidence type="ECO:0000313" key="7">
    <source>
        <dbReference type="Proteomes" id="UP001501231"/>
    </source>
</evidence>
<dbReference type="PANTHER" id="PTHR11941">
    <property type="entry name" value="ENOYL-COA HYDRATASE-RELATED"/>
    <property type="match status" value="1"/>
</dbReference>
<dbReference type="PROSITE" id="PS00166">
    <property type="entry name" value="ENOYL_COA_HYDRATASE"/>
    <property type="match status" value="1"/>
</dbReference>
<dbReference type="EMBL" id="BAAARW010000006">
    <property type="protein sequence ID" value="GAA2409619.1"/>
    <property type="molecule type" value="Genomic_DNA"/>
</dbReference>
<dbReference type="Pfam" id="PF00378">
    <property type="entry name" value="ECH_1"/>
    <property type="match status" value="1"/>
</dbReference>
<evidence type="ECO:0000313" key="6">
    <source>
        <dbReference type="EMBL" id="GAA2409619.1"/>
    </source>
</evidence>
<dbReference type="Gene3D" id="3.90.226.10">
    <property type="entry name" value="2-enoyl-CoA Hydratase, Chain A, domain 1"/>
    <property type="match status" value="1"/>
</dbReference>
<evidence type="ECO:0000256" key="2">
    <source>
        <dbReference type="ARBA" id="ARBA00023098"/>
    </source>
</evidence>
<gene>
    <name evidence="6" type="ORF">GCM10010191_17840</name>
</gene>
<keyword evidence="3" id="KW-0456">Lyase</keyword>
<accession>A0ABN3IQ25</accession>
<feature type="region of interest" description="Disordered" evidence="5">
    <location>
        <begin position="246"/>
        <end position="268"/>
    </location>
</feature>
<keyword evidence="7" id="KW-1185">Reference proteome</keyword>
<dbReference type="PANTHER" id="PTHR11941:SF169">
    <property type="entry name" value="(7AS)-7A-METHYL-1,5-DIOXO-2,3,5,6,7,7A-HEXAHYDRO-1H-INDENE-CARBOXYL-COA HYDROLASE"/>
    <property type="match status" value="1"/>
</dbReference>
<keyword evidence="2" id="KW-0443">Lipid metabolism</keyword>
<sequence>MTAPRNDEVSAADGAELLIDDHGHVRVFTINRPRSLNALTTGLARRFRTALATADADPSVRAIVITGSGDRAFCAGGDLKEIAARADPSAPAPRAVTVLVRDRVATPVVAAVNGLAFGGGLELALACDLVVSGEHARFALPEVKRGILASGGGLVRLPGIVGPRRALQLLLTGEPVDAATALEWGMVNMVVRPGKVLTQAVELASDIAANAPLAVRASKAMVHASARLPEPEAWKANEAAHDEIARTGDALEGPRAFAEGRPPTWTGS</sequence>
<dbReference type="InterPro" id="IPR001753">
    <property type="entry name" value="Enoyl-CoA_hydra/iso"/>
</dbReference>
<reference evidence="6 7" key="1">
    <citation type="journal article" date="2019" name="Int. J. Syst. Evol. Microbiol.">
        <title>The Global Catalogue of Microorganisms (GCM) 10K type strain sequencing project: providing services to taxonomists for standard genome sequencing and annotation.</title>
        <authorList>
            <consortium name="The Broad Institute Genomics Platform"/>
            <consortium name="The Broad Institute Genome Sequencing Center for Infectious Disease"/>
            <person name="Wu L."/>
            <person name="Ma J."/>
        </authorList>
    </citation>
    <scope>NUCLEOTIDE SEQUENCE [LARGE SCALE GENOMIC DNA]</scope>
    <source>
        <strain evidence="6 7">JCM 3325</strain>
    </source>
</reference>